<dbReference type="AlphaFoldDB" id="A0A3M7TAT5"/>
<proteinExistence type="predicted"/>
<evidence type="ECO:0000313" key="3">
    <source>
        <dbReference type="Proteomes" id="UP000276133"/>
    </source>
</evidence>
<comment type="caution">
    <text evidence="2">The sequence shown here is derived from an EMBL/GenBank/DDBJ whole genome shotgun (WGS) entry which is preliminary data.</text>
</comment>
<name>A0A3M7TAT5_BRAPC</name>
<gene>
    <name evidence="2" type="ORF">BpHYR1_003460</name>
</gene>
<keyword evidence="3" id="KW-1185">Reference proteome</keyword>
<organism evidence="2 3">
    <name type="scientific">Brachionus plicatilis</name>
    <name type="common">Marine rotifer</name>
    <name type="synonym">Brachionus muelleri</name>
    <dbReference type="NCBI Taxonomy" id="10195"/>
    <lineage>
        <taxon>Eukaryota</taxon>
        <taxon>Metazoa</taxon>
        <taxon>Spiralia</taxon>
        <taxon>Gnathifera</taxon>
        <taxon>Rotifera</taxon>
        <taxon>Eurotatoria</taxon>
        <taxon>Monogononta</taxon>
        <taxon>Pseudotrocha</taxon>
        <taxon>Ploima</taxon>
        <taxon>Brachionidae</taxon>
        <taxon>Brachionus</taxon>
    </lineage>
</organism>
<reference evidence="2 3" key="1">
    <citation type="journal article" date="2018" name="Sci. Rep.">
        <title>Genomic signatures of local adaptation to the degree of environmental predictability in rotifers.</title>
        <authorList>
            <person name="Franch-Gras L."/>
            <person name="Hahn C."/>
            <person name="Garcia-Roger E.M."/>
            <person name="Carmona M.J."/>
            <person name="Serra M."/>
            <person name="Gomez A."/>
        </authorList>
    </citation>
    <scope>NUCLEOTIDE SEQUENCE [LARGE SCALE GENOMIC DNA]</scope>
    <source>
        <strain evidence="2">HYR1</strain>
    </source>
</reference>
<dbReference type="EMBL" id="REGN01000010">
    <property type="protein sequence ID" value="RNA45192.1"/>
    <property type="molecule type" value="Genomic_DNA"/>
</dbReference>
<dbReference type="Proteomes" id="UP000276133">
    <property type="component" value="Unassembled WGS sequence"/>
</dbReference>
<evidence type="ECO:0000256" key="1">
    <source>
        <dbReference type="SAM" id="MobiDB-lite"/>
    </source>
</evidence>
<accession>A0A3M7TAT5</accession>
<protein>
    <submittedName>
        <fullName evidence="2">Uncharacterized protein</fullName>
    </submittedName>
</protein>
<feature type="region of interest" description="Disordered" evidence="1">
    <location>
        <begin position="112"/>
        <end position="135"/>
    </location>
</feature>
<evidence type="ECO:0000313" key="2">
    <source>
        <dbReference type="EMBL" id="RNA45192.1"/>
    </source>
</evidence>
<sequence>MGKGSLSKIFGDLLATTFSRHLGFVESDDNSEVSQISHHLFRNYKYLKSWKIASSAMIHKKTSTTQDPNNYRSIISQPCWAAAKPGRSERGQKKAATLTTRPAVKNLDREVGRPNQRRTAKCTASTKTDGHFGGQTKSAKRKIFKYYIQIS</sequence>